<sequence>MCTQKPPHDYSQMLYDMYKADLLDVYITSTVLPSLMEKHGEFLLRELVLRWKNHKVMVRWLSRFFDYLDRFFVSRRSLDPLSTVGWNSFKTLIDEDREGQIIDHTLVKNVLDIYIELGCGPRTVESPYDSEPELYQVDFEDGFRKGTRDYYFKKTQTWIVEDSCPEYMVKRSAYKKRENEFTFFYRTEVDGGCTKRIARYAHRPNSEGELWMQSIAL</sequence>
<keyword evidence="4" id="KW-1185">Reference proteome</keyword>
<dbReference type="InterPro" id="IPR045093">
    <property type="entry name" value="Cullin"/>
</dbReference>
<dbReference type="GO" id="GO:0006511">
    <property type="term" value="P:ubiquitin-dependent protein catabolic process"/>
    <property type="evidence" value="ECO:0007669"/>
    <property type="project" value="InterPro"/>
</dbReference>
<dbReference type="Proteomes" id="UP001341281">
    <property type="component" value="Chromosome 04"/>
</dbReference>
<dbReference type="SUPFAM" id="SSF74788">
    <property type="entry name" value="Cullin repeat-like"/>
    <property type="match status" value="1"/>
</dbReference>
<dbReference type="GO" id="GO:0031625">
    <property type="term" value="F:ubiquitin protein ligase binding"/>
    <property type="evidence" value="ECO:0007669"/>
    <property type="project" value="InterPro"/>
</dbReference>
<protein>
    <recommendedName>
        <fullName evidence="2">Cullin N-terminal domain-containing protein</fullName>
    </recommendedName>
</protein>
<proteinExistence type="inferred from homology"/>
<reference evidence="3 4" key="1">
    <citation type="submission" date="2024-02" db="EMBL/GenBank/DDBJ databases">
        <title>High-quality chromosome-scale genome assembly of Pensacola bahiagrass (Paspalum notatum Flugge var. saurae).</title>
        <authorList>
            <person name="Vega J.M."/>
            <person name="Podio M."/>
            <person name="Orjuela J."/>
            <person name="Siena L.A."/>
            <person name="Pessino S.C."/>
            <person name="Combes M.C."/>
            <person name="Mariac C."/>
            <person name="Albertini E."/>
            <person name="Pupilli F."/>
            <person name="Ortiz J.P.A."/>
            <person name="Leblanc O."/>
        </authorList>
    </citation>
    <scope>NUCLEOTIDE SEQUENCE [LARGE SCALE GENOMIC DNA]</scope>
    <source>
        <strain evidence="3">R1</strain>
        <tissue evidence="3">Leaf</tissue>
    </source>
</reference>
<dbReference type="Pfam" id="PF00888">
    <property type="entry name" value="Cullin"/>
    <property type="match status" value="1"/>
</dbReference>
<dbReference type="EMBL" id="CP144748">
    <property type="protein sequence ID" value="WVZ71115.1"/>
    <property type="molecule type" value="Genomic_DNA"/>
</dbReference>
<evidence type="ECO:0000313" key="3">
    <source>
        <dbReference type="EMBL" id="WVZ71115.1"/>
    </source>
</evidence>
<feature type="domain" description="Cullin N-terminal" evidence="2">
    <location>
        <begin position="1"/>
        <end position="181"/>
    </location>
</feature>
<accession>A0AAQ3TDB4</accession>
<dbReference type="InterPro" id="IPR016159">
    <property type="entry name" value="Cullin_repeat-like_dom_sf"/>
</dbReference>
<evidence type="ECO:0000256" key="1">
    <source>
        <dbReference type="ARBA" id="ARBA00006019"/>
    </source>
</evidence>
<organism evidence="3 4">
    <name type="scientific">Paspalum notatum var. saurae</name>
    <dbReference type="NCBI Taxonomy" id="547442"/>
    <lineage>
        <taxon>Eukaryota</taxon>
        <taxon>Viridiplantae</taxon>
        <taxon>Streptophyta</taxon>
        <taxon>Embryophyta</taxon>
        <taxon>Tracheophyta</taxon>
        <taxon>Spermatophyta</taxon>
        <taxon>Magnoliopsida</taxon>
        <taxon>Liliopsida</taxon>
        <taxon>Poales</taxon>
        <taxon>Poaceae</taxon>
        <taxon>PACMAD clade</taxon>
        <taxon>Panicoideae</taxon>
        <taxon>Andropogonodae</taxon>
        <taxon>Paspaleae</taxon>
        <taxon>Paspalinae</taxon>
        <taxon>Paspalum</taxon>
    </lineage>
</organism>
<evidence type="ECO:0000313" key="4">
    <source>
        <dbReference type="Proteomes" id="UP001341281"/>
    </source>
</evidence>
<dbReference type="AlphaFoldDB" id="A0AAQ3TDB4"/>
<name>A0AAQ3TDB4_PASNO</name>
<evidence type="ECO:0000259" key="2">
    <source>
        <dbReference type="Pfam" id="PF00888"/>
    </source>
</evidence>
<comment type="similarity">
    <text evidence="1">Belongs to the cullin family.</text>
</comment>
<gene>
    <name evidence="3" type="ORF">U9M48_019736</name>
</gene>
<dbReference type="InterPro" id="IPR001373">
    <property type="entry name" value="Cullin_N"/>
</dbReference>
<dbReference type="PANTHER" id="PTHR11932">
    <property type="entry name" value="CULLIN"/>
    <property type="match status" value="1"/>
</dbReference>
<dbReference type="Gene3D" id="1.20.1310.10">
    <property type="entry name" value="Cullin Repeats"/>
    <property type="match status" value="2"/>
</dbReference>